<dbReference type="AlphaFoldDB" id="A0A5Q3QD12"/>
<dbReference type="PANTHER" id="PTHR30146:SF148">
    <property type="entry name" value="HTH-TYPE TRANSCRIPTIONAL REPRESSOR PURR-RELATED"/>
    <property type="match status" value="1"/>
</dbReference>
<keyword evidence="1" id="KW-0678">Repressor</keyword>
<dbReference type="KEGG" id="sace:GIY23_17420"/>
<dbReference type="CDD" id="cd01392">
    <property type="entry name" value="HTH_LacI"/>
    <property type="match status" value="1"/>
</dbReference>
<reference evidence="7" key="1">
    <citation type="submission" date="2019-11" db="EMBL/GenBank/DDBJ databases">
        <title>The complete genome sequence of Saccharopolyspora sp. E2A.</title>
        <authorList>
            <person name="Zhang G."/>
        </authorList>
    </citation>
    <scope>NUCLEOTIDE SEQUENCE [LARGE SCALE GENOMIC DNA]</scope>
    <source>
        <strain evidence="7">E2A</strain>
    </source>
</reference>
<dbReference type="PRINTS" id="PR00036">
    <property type="entry name" value="HTHLACI"/>
</dbReference>
<dbReference type="Pfam" id="PF13377">
    <property type="entry name" value="Peripla_BP_3"/>
    <property type="match status" value="1"/>
</dbReference>
<name>A0A5Q3QD12_9PSEU</name>
<keyword evidence="2" id="KW-0805">Transcription regulation</keyword>
<evidence type="ECO:0000256" key="4">
    <source>
        <dbReference type="ARBA" id="ARBA00023163"/>
    </source>
</evidence>
<dbReference type="InterPro" id="IPR000843">
    <property type="entry name" value="HTH_LacI"/>
</dbReference>
<dbReference type="PROSITE" id="PS00356">
    <property type="entry name" value="HTH_LACI_1"/>
    <property type="match status" value="1"/>
</dbReference>
<dbReference type="InterPro" id="IPR028082">
    <property type="entry name" value="Peripla_BP_I"/>
</dbReference>
<dbReference type="SMART" id="SM00354">
    <property type="entry name" value="HTH_LACI"/>
    <property type="match status" value="1"/>
</dbReference>
<evidence type="ECO:0000313" key="6">
    <source>
        <dbReference type="EMBL" id="QGK71064.1"/>
    </source>
</evidence>
<dbReference type="InterPro" id="IPR046335">
    <property type="entry name" value="LacI/GalR-like_sensor"/>
</dbReference>
<dbReference type="SUPFAM" id="SSF53822">
    <property type="entry name" value="Periplasmic binding protein-like I"/>
    <property type="match status" value="1"/>
</dbReference>
<keyword evidence="7" id="KW-1185">Reference proteome</keyword>
<dbReference type="CDD" id="cd06267">
    <property type="entry name" value="PBP1_LacI_sugar_binding-like"/>
    <property type="match status" value="1"/>
</dbReference>
<proteinExistence type="predicted"/>
<dbReference type="SUPFAM" id="SSF47413">
    <property type="entry name" value="lambda repressor-like DNA-binding domains"/>
    <property type="match status" value="1"/>
</dbReference>
<dbReference type="InterPro" id="IPR010982">
    <property type="entry name" value="Lambda_DNA-bd_dom_sf"/>
</dbReference>
<evidence type="ECO:0000256" key="2">
    <source>
        <dbReference type="ARBA" id="ARBA00023015"/>
    </source>
</evidence>
<evidence type="ECO:0000259" key="5">
    <source>
        <dbReference type="PROSITE" id="PS50932"/>
    </source>
</evidence>
<dbReference type="Proteomes" id="UP000371041">
    <property type="component" value="Chromosome"/>
</dbReference>
<dbReference type="GO" id="GO:0000976">
    <property type="term" value="F:transcription cis-regulatory region binding"/>
    <property type="evidence" value="ECO:0007669"/>
    <property type="project" value="TreeGrafter"/>
</dbReference>
<dbReference type="Gene3D" id="3.40.50.2300">
    <property type="match status" value="2"/>
</dbReference>
<sequence>MATMADVARHAGVSIATVSHVVNGTRTVRPDTRRLVDDAIETLGYAPNTLARSLATASSRTLAVVMSAITNPYFGQVLQGIETAAVQQGYTLVVAESRDDSDHELAVVRAMRERRVDGVILAPSADASRTLEYAAGQGLPLVLADRLVDARYDQVGPENTEPTAQLVDHLASLGHRRIALVCGRSGLSTTDERIDGYREGLRRNGIHFQAGYLAEGRSQTAPALHATTELLSSKTPPTALITANNGMTIGAMQALREHGLRVPDDTALVAFDDFPWADVFSPRLTAIAQPCAEIGAESARLLFRRIGEPDAEPTTSRLASSFVHRDSCGCTAE</sequence>
<keyword evidence="4" id="KW-0804">Transcription</keyword>
<dbReference type="PROSITE" id="PS50932">
    <property type="entry name" value="HTH_LACI_2"/>
    <property type="match status" value="1"/>
</dbReference>
<organism evidence="6 7">
    <name type="scientific">Allosaccharopolyspora coralli</name>
    <dbReference type="NCBI Taxonomy" id="2665642"/>
    <lineage>
        <taxon>Bacteria</taxon>
        <taxon>Bacillati</taxon>
        <taxon>Actinomycetota</taxon>
        <taxon>Actinomycetes</taxon>
        <taxon>Pseudonocardiales</taxon>
        <taxon>Pseudonocardiaceae</taxon>
        <taxon>Allosaccharopolyspora</taxon>
    </lineage>
</organism>
<dbReference type="PANTHER" id="PTHR30146">
    <property type="entry name" value="LACI-RELATED TRANSCRIPTIONAL REPRESSOR"/>
    <property type="match status" value="1"/>
</dbReference>
<dbReference type="RefSeq" id="WP_154077641.1">
    <property type="nucleotide sequence ID" value="NZ_CP045929.1"/>
</dbReference>
<protein>
    <submittedName>
        <fullName evidence="6">Substrate-binding domain-containing protein</fullName>
    </submittedName>
</protein>
<keyword evidence="3" id="KW-0238">DNA-binding</keyword>
<feature type="domain" description="HTH lacI-type" evidence="5">
    <location>
        <begin position="2"/>
        <end position="56"/>
    </location>
</feature>
<evidence type="ECO:0000256" key="1">
    <source>
        <dbReference type="ARBA" id="ARBA00022491"/>
    </source>
</evidence>
<dbReference type="Gene3D" id="1.10.260.40">
    <property type="entry name" value="lambda repressor-like DNA-binding domains"/>
    <property type="match status" value="1"/>
</dbReference>
<accession>A0A5Q3QD12</accession>
<evidence type="ECO:0000256" key="3">
    <source>
        <dbReference type="ARBA" id="ARBA00023125"/>
    </source>
</evidence>
<dbReference type="EMBL" id="CP045929">
    <property type="protein sequence ID" value="QGK71064.1"/>
    <property type="molecule type" value="Genomic_DNA"/>
</dbReference>
<dbReference type="GO" id="GO:0003700">
    <property type="term" value="F:DNA-binding transcription factor activity"/>
    <property type="evidence" value="ECO:0007669"/>
    <property type="project" value="TreeGrafter"/>
</dbReference>
<dbReference type="Pfam" id="PF00356">
    <property type="entry name" value="LacI"/>
    <property type="match status" value="1"/>
</dbReference>
<gene>
    <name evidence="6" type="ORF">GIY23_17420</name>
</gene>
<evidence type="ECO:0000313" key="7">
    <source>
        <dbReference type="Proteomes" id="UP000371041"/>
    </source>
</evidence>